<dbReference type="PANTHER" id="PTHR40050">
    <property type="entry name" value="INNER SPORE COAT PROTEIN H"/>
    <property type="match status" value="1"/>
</dbReference>
<organism evidence="2 3">
    <name type="scientific">Natronincola ferrireducens</name>
    <dbReference type="NCBI Taxonomy" id="393762"/>
    <lineage>
        <taxon>Bacteria</taxon>
        <taxon>Bacillati</taxon>
        <taxon>Bacillota</taxon>
        <taxon>Clostridia</taxon>
        <taxon>Peptostreptococcales</taxon>
        <taxon>Natronincolaceae</taxon>
        <taxon>Natronincola</taxon>
    </lineage>
</organism>
<dbReference type="Proteomes" id="UP000198718">
    <property type="component" value="Unassembled WGS sequence"/>
</dbReference>
<dbReference type="PANTHER" id="PTHR40050:SF1">
    <property type="entry name" value="INNER SPORE COAT PROTEIN H"/>
    <property type="match status" value="1"/>
</dbReference>
<sequence>MKEKWSQYKSIIILGIIITLFISGTVFYEKGTSPVSHSPKGENIVDEGDTIEEDSIEEVTPLYLYMEEDNLEDLYTRDPLDSQRLDGYIKLSQQEGEERRVEVRFRGDSTRYLPKKSFHIRFEEGQDFIFGSNRLNLNASYTDPSLMREKLAMDMFKELGLPAPRAKYIDLYINDIYEGLYIHIERIDENLLKNAGLNPNGTLVRDEFIRNIDKEEIDRSSLFGYNIDSIEEKEDFLKENFDYRNKPDWGALAQLASWIYDTPAGEEFYRGFQEKFYLEEFIDWLAIHFLIGDVDSFGDDYWLYIDHQAPNGRWRLIPWDKDLTFGSTFRPGEYVDNNFFAYEYHMIQHGHRNNDIITKFMTTDELRQKLYDRMEYLMEETFSPNYFKRKTSNLRKAIEDSVGIQPSEEAFRLHSQNHHGDLGDDDYYIENILDFIELRYGYLKTHIKQDKRDRYRAEIQLANYKAGDTLYFTDGRGWTMGKLEVHAIKGGDSILMEVEEIEDILPINRLWKITTNAEKISGQLTLYYRNDIYYFGRENWYHEDSPLGNQWSLVIGRYNKGEIETLESTVNPYSNKVTTTIELKNQEELIMTYQQ</sequence>
<keyword evidence="2" id="KW-0946">Virion</keyword>
<name>A0A1G8WXB3_9FIRM</name>
<dbReference type="OrthoDB" id="3235126at2"/>
<keyword evidence="2" id="KW-0167">Capsid protein</keyword>
<keyword evidence="1" id="KW-0472">Membrane</keyword>
<reference evidence="2 3" key="1">
    <citation type="submission" date="2016-10" db="EMBL/GenBank/DDBJ databases">
        <authorList>
            <person name="de Groot N.N."/>
        </authorList>
    </citation>
    <scope>NUCLEOTIDE SEQUENCE [LARGE SCALE GENOMIC DNA]</scope>
    <source>
        <strain evidence="2 3">DSM 18346</strain>
    </source>
</reference>
<dbReference type="InterPro" id="IPR014867">
    <property type="entry name" value="Spore_coat_CotH_CotH2/3/7"/>
</dbReference>
<accession>A0A1G8WXB3</accession>
<keyword evidence="1" id="KW-1133">Transmembrane helix</keyword>
<keyword evidence="3" id="KW-1185">Reference proteome</keyword>
<dbReference type="AlphaFoldDB" id="A0A1G8WXB3"/>
<proteinExistence type="predicted"/>
<dbReference type="Pfam" id="PF08757">
    <property type="entry name" value="CotH"/>
    <property type="match status" value="1"/>
</dbReference>
<dbReference type="RefSeq" id="WP_090548647.1">
    <property type="nucleotide sequence ID" value="NZ_FNFP01000001.1"/>
</dbReference>
<evidence type="ECO:0000313" key="2">
    <source>
        <dbReference type="EMBL" id="SDJ82841.1"/>
    </source>
</evidence>
<feature type="transmembrane region" description="Helical" evidence="1">
    <location>
        <begin position="12"/>
        <end position="28"/>
    </location>
</feature>
<gene>
    <name evidence="2" type="ORF">SAMN05660472_00060</name>
</gene>
<protein>
    <submittedName>
        <fullName evidence="2">Spore coat protein H</fullName>
    </submittedName>
</protein>
<evidence type="ECO:0000256" key="1">
    <source>
        <dbReference type="SAM" id="Phobius"/>
    </source>
</evidence>
<keyword evidence="1" id="KW-0812">Transmembrane</keyword>
<dbReference type="EMBL" id="FNFP01000001">
    <property type="protein sequence ID" value="SDJ82841.1"/>
    <property type="molecule type" value="Genomic_DNA"/>
</dbReference>
<dbReference type="STRING" id="393762.SAMN05660472_00060"/>
<evidence type="ECO:0000313" key="3">
    <source>
        <dbReference type="Proteomes" id="UP000198718"/>
    </source>
</evidence>